<evidence type="ECO:0000256" key="1">
    <source>
        <dbReference type="SAM" id="MobiDB-lite"/>
    </source>
</evidence>
<proteinExistence type="predicted"/>
<dbReference type="Proteomes" id="UP000019141">
    <property type="component" value="Unassembled WGS sequence"/>
</dbReference>
<accession>W4L4U8</accession>
<comment type="caution">
    <text evidence="2">The sequence shown here is derived from an EMBL/GenBank/DDBJ whole genome shotgun (WGS) entry which is preliminary data.</text>
</comment>
<name>W4L4U8_ENTF1</name>
<evidence type="ECO:0000313" key="3">
    <source>
        <dbReference type="Proteomes" id="UP000019141"/>
    </source>
</evidence>
<gene>
    <name evidence="2" type="ORF">ETSY1_42480</name>
</gene>
<organism evidence="2 3">
    <name type="scientific">Entotheonella factor</name>
    <dbReference type="NCBI Taxonomy" id="1429438"/>
    <lineage>
        <taxon>Bacteria</taxon>
        <taxon>Pseudomonadati</taxon>
        <taxon>Nitrospinota/Tectimicrobiota group</taxon>
        <taxon>Candidatus Tectimicrobiota</taxon>
        <taxon>Candidatus Entotheonellia</taxon>
        <taxon>Candidatus Entotheonellales</taxon>
        <taxon>Candidatus Entotheonellaceae</taxon>
        <taxon>Candidatus Entotheonella</taxon>
    </lineage>
</organism>
<keyword evidence="3" id="KW-1185">Reference proteome</keyword>
<feature type="region of interest" description="Disordered" evidence="1">
    <location>
        <begin position="1"/>
        <end position="22"/>
    </location>
</feature>
<sequence length="61" mass="6500">MRPSRLRPAPAPSPGRVPERGHGGAEAWLTMLQFGVGVVRLVVEMSLGSLDWACTEAGNAR</sequence>
<dbReference type="HOGENOM" id="CLU_2913815_0_0_7"/>
<evidence type="ECO:0000313" key="2">
    <source>
        <dbReference type="EMBL" id="ETW92705.1"/>
    </source>
</evidence>
<protein>
    <submittedName>
        <fullName evidence="2">Uncharacterized protein</fullName>
    </submittedName>
</protein>
<reference evidence="2 3" key="1">
    <citation type="journal article" date="2014" name="Nature">
        <title>An environmental bacterial taxon with a large and distinct metabolic repertoire.</title>
        <authorList>
            <person name="Wilson M.C."/>
            <person name="Mori T."/>
            <person name="Ruckert C."/>
            <person name="Uria A.R."/>
            <person name="Helf M.J."/>
            <person name="Takada K."/>
            <person name="Gernert C."/>
            <person name="Steffens U.A."/>
            <person name="Heycke N."/>
            <person name="Schmitt S."/>
            <person name="Rinke C."/>
            <person name="Helfrich E.J."/>
            <person name="Brachmann A.O."/>
            <person name="Gurgui C."/>
            <person name="Wakimoto T."/>
            <person name="Kracht M."/>
            <person name="Crusemann M."/>
            <person name="Hentschel U."/>
            <person name="Abe I."/>
            <person name="Matsunaga S."/>
            <person name="Kalinowski J."/>
            <person name="Takeyama H."/>
            <person name="Piel J."/>
        </authorList>
    </citation>
    <scope>NUCLEOTIDE SEQUENCE [LARGE SCALE GENOMIC DNA]</scope>
    <source>
        <strain evidence="3">TSY1</strain>
    </source>
</reference>
<dbReference type="EMBL" id="AZHW01001396">
    <property type="protein sequence ID" value="ETW92705.1"/>
    <property type="molecule type" value="Genomic_DNA"/>
</dbReference>
<dbReference type="AlphaFoldDB" id="W4L4U8"/>